<dbReference type="PANTHER" id="PTHR46300:SF2">
    <property type="entry name" value="CYTOCHROME P450 MONOOXYGENASE ALNH-RELATED"/>
    <property type="match status" value="1"/>
</dbReference>
<keyword evidence="6" id="KW-0812">Transmembrane</keyword>
<keyword evidence="7" id="KW-0479">Metal-binding</keyword>
<keyword evidence="5" id="KW-0349">Heme</keyword>
<dbReference type="GO" id="GO:0004497">
    <property type="term" value="F:monooxygenase activity"/>
    <property type="evidence" value="ECO:0007669"/>
    <property type="project" value="UniProtKB-KW"/>
</dbReference>
<evidence type="ECO:0000256" key="5">
    <source>
        <dbReference type="ARBA" id="ARBA00022617"/>
    </source>
</evidence>
<evidence type="ECO:0000256" key="8">
    <source>
        <dbReference type="ARBA" id="ARBA00022989"/>
    </source>
</evidence>
<organism evidence="15 16">
    <name type="scientific">Cyclocybe aegerita</name>
    <name type="common">Black poplar mushroom</name>
    <name type="synonym">Agrocybe aegerita</name>
    <dbReference type="NCBI Taxonomy" id="1973307"/>
    <lineage>
        <taxon>Eukaryota</taxon>
        <taxon>Fungi</taxon>
        <taxon>Dikarya</taxon>
        <taxon>Basidiomycota</taxon>
        <taxon>Agaricomycotina</taxon>
        <taxon>Agaricomycetes</taxon>
        <taxon>Agaricomycetidae</taxon>
        <taxon>Agaricales</taxon>
        <taxon>Agaricineae</taxon>
        <taxon>Bolbitiaceae</taxon>
        <taxon>Cyclocybe</taxon>
    </lineage>
</organism>
<comment type="caution">
    <text evidence="15">The sequence shown here is derived from an EMBL/GenBank/DDBJ whole genome shotgun (WGS) entry which is preliminary data.</text>
</comment>
<dbReference type="Proteomes" id="UP000467700">
    <property type="component" value="Unassembled WGS sequence"/>
</dbReference>
<evidence type="ECO:0000256" key="3">
    <source>
        <dbReference type="ARBA" id="ARBA00005179"/>
    </source>
</evidence>
<accession>A0A8S0XYA1</accession>
<dbReference type="GO" id="GO:0016705">
    <property type="term" value="F:oxidoreductase activity, acting on paired donors, with incorporation or reduction of molecular oxygen"/>
    <property type="evidence" value="ECO:0007669"/>
    <property type="project" value="InterPro"/>
</dbReference>
<evidence type="ECO:0000256" key="1">
    <source>
        <dbReference type="ARBA" id="ARBA00001971"/>
    </source>
</evidence>
<feature type="region of interest" description="Disordered" evidence="14">
    <location>
        <begin position="203"/>
        <end position="223"/>
    </location>
</feature>
<evidence type="ECO:0000256" key="10">
    <source>
        <dbReference type="ARBA" id="ARBA00023004"/>
    </source>
</evidence>
<keyword evidence="9" id="KW-0560">Oxidoreductase</keyword>
<dbReference type="InterPro" id="IPR001128">
    <property type="entry name" value="Cyt_P450"/>
</dbReference>
<evidence type="ECO:0000256" key="12">
    <source>
        <dbReference type="ARBA" id="ARBA00023136"/>
    </source>
</evidence>
<keyword evidence="12" id="KW-0472">Membrane</keyword>
<keyword evidence="10" id="KW-0408">Iron</keyword>
<dbReference type="InterPro" id="IPR050364">
    <property type="entry name" value="Cytochrome_P450_fung"/>
</dbReference>
<comment type="subcellular location">
    <subcellularLocation>
        <location evidence="2">Membrane</location>
        <topology evidence="2">Single-pass membrane protein</topology>
    </subcellularLocation>
</comment>
<dbReference type="PANTHER" id="PTHR46300">
    <property type="entry name" value="P450, PUTATIVE (EUROFUNG)-RELATED-RELATED"/>
    <property type="match status" value="1"/>
</dbReference>
<dbReference type="GO" id="GO:0020037">
    <property type="term" value="F:heme binding"/>
    <property type="evidence" value="ECO:0007669"/>
    <property type="project" value="InterPro"/>
</dbReference>
<evidence type="ECO:0000256" key="4">
    <source>
        <dbReference type="ARBA" id="ARBA00010617"/>
    </source>
</evidence>
<evidence type="ECO:0000256" key="2">
    <source>
        <dbReference type="ARBA" id="ARBA00004167"/>
    </source>
</evidence>
<comment type="cofactor">
    <cofactor evidence="1">
        <name>heme</name>
        <dbReference type="ChEBI" id="CHEBI:30413"/>
    </cofactor>
</comment>
<reference evidence="15 16" key="1">
    <citation type="submission" date="2020-01" db="EMBL/GenBank/DDBJ databases">
        <authorList>
            <person name="Gupta K D."/>
        </authorList>
    </citation>
    <scope>NUCLEOTIDE SEQUENCE [LARGE SCALE GENOMIC DNA]</scope>
</reference>
<dbReference type="GO" id="GO:0016020">
    <property type="term" value="C:membrane"/>
    <property type="evidence" value="ECO:0007669"/>
    <property type="project" value="UniProtKB-SubCell"/>
</dbReference>
<keyword evidence="11" id="KW-0503">Monooxygenase</keyword>
<evidence type="ECO:0000313" key="15">
    <source>
        <dbReference type="EMBL" id="CAA7268411.1"/>
    </source>
</evidence>
<evidence type="ECO:0000256" key="7">
    <source>
        <dbReference type="ARBA" id="ARBA00022723"/>
    </source>
</evidence>
<evidence type="ECO:0000256" key="13">
    <source>
        <dbReference type="ARBA" id="ARBA00023180"/>
    </source>
</evidence>
<protein>
    <recommendedName>
        <fullName evidence="17">Cytochrome P450</fullName>
    </recommendedName>
</protein>
<keyword evidence="8" id="KW-1133">Transmembrane helix</keyword>
<evidence type="ECO:0000256" key="14">
    <source>
        <dbReference type="SAM" id="MobiDB-lite"/>
    </source>
</evidence>
<feature type="compositionally biased region" description="Polar residues" evidence="14">
    <location>
        <begin position="210"/>
        <end position="223"/>
    </location>
</feature>
<comment type="similarity">
    <text evidence="4">Belongs to the cytochrome P450 family.</text>
</comment>
<keyword evidence="13" id="KW-0325">Glycoprotein</keyword>
<evidence type="ECO:0000256" key="11">
    <source>
        <dbReference type="ARBA" id="ARBA00023033"/>
    </source>
</evidence>
<dbReference type="AlphaFoldDB" id="A0A8S0XYA1"/>
<dbReference type="InterPro" id="IPR002401">
    <property type="entry name" value="Cyt_P450_E_grp-I"/>
</dbReference>
<dbReference type="Gene3D" id="1.10.630.10">
    <property type="entry name" value="Cytochrome P450"/>
    <property type="match status" value="1"/>
</dbReference>
<evidence type="ECO:0000256" key="6">
    <source>
        <dbReference type="ARBA" id="ARBA00022692"/>
    </source>
</evidence>
<evidence type="ECO:0000256" key="9">
    <source>
        <dbReference type="ARBA" id="ARBA00023002"/>
    </source>
</evidence>
<dbReference type="PRINTS" id="PR00463">
    <property type="entry name" value="EP450I"/>
</dbReference>
<evidence type="ECO:0000313" key="16">
    <source>
        <dbReference type="Proteomes" id="UP000467700"/>
    </source>
</evidence>
<evidence type="ECO:0008006" key="17">
    <source>
        <dbReference type="Google" id="ProtNLM"/>
    </source>
</evidence>
<dbReference type="GO" id="GO:0005506">
    <property type="term" value="F:iron ion binding"/>
    <property type="evidence" value="ECO:0007669"/>
    <property type="project" value="InterPro"/>
</dbReference>
<proteinExistence type="inferred from homology"/>
<comment type="pathway">
    <text evidence="3">Secondary metabolite biosynthesis.</text>
</comment>
<dbReference type="OrthoDB" id="2789670at2759"/>
<gene>
    <name evidence="15" type="ORF">AAE3_LOCUS10573</name>
</gene>
<dbReference type="SUPFAM" id="SSF48264">
    <property type="entry name" value="Cytochrome P450"/>
    <property type="match status" value="1"/>
</dbReference>
<dbReference type="InterPro" id="IPR036396">
    <property type="entry name" value="Cyt_P450_sf"/>
</dbReference>
<keyword evidence="16" id="KW-1185">Reference proteome</keyword>
<dbReference type="EMBL" id="CACVBS010000068">
    <property type="protein sequence ID" value="CAA7268411.1"/>
    <property type="molecule type" value="Genomic_DNA"/>
</dbReference>
<name>A0A8S0XYA1_CYCAE</name>
<dbReference type="Pfam" id="PF00067">
    <property type="entry name" value="p450"/>
    <property type="match status" value="1"/>
</dbReference>
<sequence>MSSLSGEVILSATYGFDIVLETDKYIVMAKDGVDPVLPALIPGTYLVDFIPALKYVPEWFPGAGFRRKAKEWKKLTLAMRDVPFLVAKREIENGSEKPTFCYSSLQRIDERLDREQQERDIRDVAGTMYAAGSDTTMASIANCIIALLNHPEVLKKAHEEIGRVLKPGTLPDFDDEPSLPYVTAIIKETSRWNDATPLGHKKVSPICQGRKTSTTGTGFQKDP</sequence>